<dbReference type="AlphaFoldDB" id="A0A9X4FCR9"/>
<sequence>MKYSHLGIPTNSRFDGEIDLPHLKMVVSDHKSNEYNIQYMRFYDDAPYPDIVKENIHLAFEVEDLQSALLGKEVIIKPNSPSLGLTVAFIVENGMPIELMEYDK</sequence>
<dbReference type="RefSeq" id="WP_171981753.1">
    <property type="nucleotide sequence ID" value="NZ_JAKNAO010000015.1"/>
</dbReference>
<dbReference type="Proteomes" id="UP001140978">
    <property type="component" value="Unassembled WGS sequence"/>
</dbReference>
<evidence type="ECO:0000313" key="2">
    <source>
        <dbReference type="Proteomes" id="UP001140978"/>
    </source>
</evidence>
<protein>
    <submittedName>
        <fullName evidence="1">Uncharacterized protein</fullName>
    </submittedName>
</protein>
<organism evidence="1 2">
    <name type="scientific">Vibrio aestuarianus</name>
    <dbReference type="NCBI Taxonomy" id="28171"/>
    <lineage>
        <taxon>Bacteria</taxon>
        <taxon>Pseudomonadati</taxon>
        <taxon>Pseudomonadota</taxon>
        <taxon>Gammaproteobacteria</taxon>
        <taxon>Vibrionales</taxon>
        <taxon>Vibrionaceae</taxon>
        <taxon>Vibrio</taxon>
    </lineage>
</organism>
<proteinExistence type="predicted"/>
<gene>
    <name evidence="1" type="ORF">L9X51_15570</name>
</gene>
<comment type="caution">
    <text evidence="1">The sequence shown here is derived from an EMBL/GenBank/DDBJ whole genome shotgun (WGS) entry which is preliminary data.</text>
</comment>
<reference evidence="1" key="1">
    <citation type="submission" date="2022-02" db="EMBL/GenBank/DDBJ databases">
        <title>Emergence and expansion in Europe of a Vibrio aestuarianus clonal complex pathogenic for oysters.</title>
        <authorList>
            <person name="Mesnil A."/>
            <person name="Travers M.-A."/>
        </authorList>
    </citation>
    <scope>NUCLEOTIDE SEQUENCE</scope>
    <source>
        <strain evidence="1">19_064_15T1</strain>
    </source>
</reference>
<dbReference type="EMBL" id="JAKNAX010000056">
    <property type="protein sequence ID" value="MDE1347845.1"/>
    <property type="molecule type" value="Genomic_DNA"/>
</dbReference>
<name>A0A9X4FCR9_9VIBR</name>
<accession>A0A9X4FCR9</accession>
<evidence type="ECO:0000313" key="1">
    <source>
        <dbReference type="EMBL" id="MDE1347845.1"/>
    </source>
</evidence>